<feature type="transmembrane region" description="Helical" evidence="1">
    <location>
        <begin position="34"/>
        <end position="67"/>
    </location>
</feature>
<gene>
    <name evidence="2" type="ORF">TA5114_02123</name>
</gene>
<feature type="transmembrane region" description="Helical" evidence="1">
    <location>
        <begin position="79"/>
        <end position="98"/>
    </location>
</feature>
<evidence type="ECO:0000313" key="3">
    <source>
        <dbReference type="Proteomes" id="UP000051184"/>
    </source>
</evidence>
<organism evidence="2 3">
    <name type="scientific">Cognatishimia activa</name>
    <dbReference type="NCBI Taxonomy" id="1715691"/>
    <lineage>
        <taxon>Bacteria</taxon>
        <taxon>Pseudomonadati</taxon>
        <taxon>Pseudomonadota</taxon>
        <taxon>Alphaproteobacteria</taxon>
        <taxon>Rhodobacterales</taxon>
        <taxon>Paracoccaceae</taxon>
        <taxon>Cognatishimia</taxon>
    </lineage>
</organism>
<keyword evidence="1" id="KW-1133">Transmembrane helix</keyword>
<sequence length="135" mass="14082">MTSSLGVSAACRVKTIDLVDAMTETKNPFRTAGYFFYLSAALHVVAIVLSGGALFGTLAGAVVLWGLIGYFLITRPRRWLAHLGFIGALVGIVASVSVGTQYSGLTGMTMTAITLADIGAAVLLFGALWRSPVKA</sequence>
<proteinExistence type="predicted"/>
<dbReference type="Proteomes" id="UP000051184">
    <property type="component" value="Unassembled WGS sequence"/>
</dbReference>
<dbReference type="STRING" id="1715691.TA5113_00951"/>
<accession>A0A0P1IRU8</accession>
<feature type="transmembrane region" description="Helical" evidence="1">
    <location>
        <begin position="110"/>
        <end position="129"/>
    </location>
</feature>
<evidence type="ECO:0000313" key="2">
    <source>
        <dbReference type="EMBL" id="CUK26314.1"/>
    </source>
</evidence>
<dbReference type="AlphaFoldDB" id="A0A0P1IRU8"/>
<keyword evidence="3" id="KW-1185">Reference proteome</keyword>
<evidence type="ECO:0000256" key="1">
    <source>
        <dbReference type="SAM" id="Phobius"/>
    </source>
</evidence>
<reference evidence="3" key="1">
    <citation type="submission" date="2015-09" db="EMBL/GenBank/DDBJ databases">
        <authorList>
            <person name="Rodrigo-Torres Lidia"/>
            <person name="Arahal R.David."/>
        </authorList>
    </citation>
    <scope>NUCLEOTIDE SEQUENCE [LARGE SCALE GENOMIC DNA]</scope>
    <source>
        <strain evidence="3">CECT 5114</strain>
    </source>
</reference>
<dbReference type="EMBL" id="CYUE01000020">
    <property type="protein sequence ID" value="CUK26314.1"/>
    <property type="molecule type" value="Genomic_DNA"/>
</dbReference>
<name>A0A0P1IRU8_9RHOB</name>
<keyword evidence="1" id="KW-0472">Membrane</keyword>
<protein>
    <submittedName>
        <fullName evidence="2">Uncharacterized protein</fullName>
    </submittedName>
</protein>
<keyword evidence="1" id="KW-0812">Transmembrane</keyword>